<keyword evidence="4" id="KW-1185">Reference proteome</keyword>
<evidence type="ECO:0000256" key="1">
    <source>
        <dbReference type="SAM" id="Coils"/>
    </source>
</evidence>
<evidence type="ECO:0000256" key="2">
    <source>
        <dbReference type="SAM" id="MobiDB-lite"/>
    </source>
</evidence>
<dbReference type="EMBL" id="JARJCW010000015">
    <property type="protein sequence ID" value="KAJ7216554.1"/>
    <property type="molecule type" value="Genomic_DNA"/>
</dbReference>
<keyword evidence="1" id="KW-0175">Coiled coil</keyword>
<evidence type="ECO:0000313" key="3">
    <source>
        <dbReference type="EMBL" id="KAJ7216554.1"/>
    </source>
</evidence>
<dbReference type="Proteomes" id="UP001219525">
    <property type="component" value="Unassembled WGS sequence"/>
</dbReference>
<feature type="region of interest" description="Disordered" evidence="2">
    <location>
        <begin position="327"/>
        <end position="372"/>
    </location>
</feature>
<protein>
    <submittedName>
        <fullName evidence="3">Uncharacterized protein</fullName>
    </submittedName>
</protein>
<feature type="compositionally biased region" description="Low complexity" evidence="2">
    <location>
        <begin position="248"/>
        <end position="266"/>
    </location>
</feature>
<organism evidence="3 4">
    <name type="scientific">Mycena pura</name>
    <dbReference type="NCBI Taxonomy" id="153505"/>
    <lineage>
        <taxon>Eukaryota</taxon>
        <taxon>Fungi</taxon>
        <taxon>Dikarya</taxon>
        <taxon>Basidiomycota</taxon>
        <taxon>Agaricomycotina</taxon>
        <taxon>Agaricomycetes</taxon>
        <taxon>Agaricomycetidae</taxon>
        <taxon>Agaricales</taxon>
        <taxon>Marasmiineae</taxon>
        <taxon>Mycenaceae</taxon>
        <taxon>Mycena</taxon>
    </lineage>
</organism>
<name>A0AAD6VMM5_9AGAR</name>
<gene>
    <name evidence="3" type="ORF">GGX14DRAFT_441987</name>
</gene>
<comment type="caution">
    <text evidence="3">The sequence shown here is derived from an EMBL/GenBank/DDBJ whole genome shotgun (WGS) entry which is preliminary data.</text>
</comment>
<dbReference type="AlphaFoldDB" id="A0AAD6VMM5"/>
<evidence type="ECO:0000313" key="4">
    <source>
        <dbReference type="Proteomes" id="UP001219525"/>
    </source>
</evidence>
<sequence length="400" mass="44192">MASNMPSGRRLAGASPRFQTPPLRWRGYTMDAAKWTFSSSQLQGIVSRAIRQSSEASSIRLLRLETVDKDIPEELHRLEMQRTDVKTRYKMLTRRRTSLLATLTNLLDGTDQEDPTYALRIVENLKDISIELDRLAEDLHSADEQIAQLNSLRDVHSASALAMALRKLNTSFLKQIAAGEALRQQVAELQAERDEAWHQAVDAATAYDDLNERMEIQSPGSATHSSKRSSRVLASKKSSIRVSKAGLRSSSRRSSVSSVNAQRNSSTMPSVAMDGIPPVPPIPRRRPEDIRTDLQSRTSALSTTPTSDSRALDRAQEELYDMLGIPVPESNRSRRSHSVVMSAASDSENPRFSPPLASVQRRRSDVSRPSSLPLNPTLSEALNAITSDVAILATLGLIDD</sequence>
<reference evidence="3" key="1">
    <citation type="submission" date="2023-03" db="EMBL/GenBank/DDBJ databases">
        <title>Massive genome expansion in bonnet fungi (Mycena s.s.) driven by repeated elements and novel gene families across ecological guilds.</title>
        <authorList>
            <consortium name="Lawrence Berkeley National Laboratory"/>
            <person name="Harder C.B."/>
            <person name="Miyauchi S."/>
            <person name="Viragh M."/>
            <person name="Kuo A."/>
            <person name="Thoen E."/>
            <person name="Andreopoulos B."/>
            <person name="Lu D."/>
            <person name="Skrede I."/>
            <person name="Drula E."/>
            <person name="Henrissat B."/>
            <person name="Morin E."/>
            <person name="Kohler A."/>
            <person name="Barry K."/>
            <person name="LaButti K."/>
            <person name="Morin E."/>
            <person name="Salamov A."/>
            <person name="Lipzen A."/>
            <person name="Mereny Z."/>
            <person name="Hegedus B."/>
            <person name="Baldrian P."/>
            <person name="Stursova M."/>
            <person name="Weitz H."/>
            <person name="Taylor A."/>
            <person name="Grigoriev I.V."/>
            <person name="Nagy L.G."/>
            <person name="Martin F."/>
            <person name="Kauserud H."/>
        </authorList>
    </citation>
    <scope>NUCLEOTIDE SEQUENCE</scope>
    <source>
        <strain evidence="3">9144</strain>
    </source>
</reference>
<feature type="region of interest" description="Disordered" evidence="2">
    <location>
        <begin position="217"/>
        <end position="287"/>
    </location>
</feature>
<feature type="coiled-coil region" evidence="1">
    <location>
        <begin position="125"/>
        <end position="152"/>
    </location>
</feature>
<accession>A0AAD6VMM5</accession>
<proteinExistence type="predicted"/>